<keyword evidence="3" id="KW-1185">Reference proteome</keyword>
<dbReference type="RefSeq" id="WP_148904193.1">
    <property type="nucleotide sequence ID" value="NZ_VSZQ01000189.1"/>
</dbReference>
<dbReference type="SUPFAM" id="SSF56024">
    <property type="entry name" value="Phospholipase D/nuclease"/>
    <property type="match status" value="1"/>
</dbReference>
<dbReference type="Gene3D" id="1.10.10.10">
    <property type="entry name" value="Winged helix-like DNA-binding domain superfamily/Winged helix DNA-binding domain"/>
    <property type="match status" value="1"/>
</dbReference>
<dbReference type="PANTHER" id="PTHR34293">
    <property type="entry name" value="HTH-TYPE TRANSCRIPTIONAL REGULATOR TRMBL2"/>
    <property type="match status" value="1"/>
</dbReference>
<sequence>MVTENDRSEHSPHGKAELCPPAIRLYEEALKTGRLSRADVSIAPCLLDLSLLHPDPWNDTWLRPTPPSAALAHLLQPVSREIEERLQLAATLSRSLLPLTAVEHGDPNMAITVLEGIATIQASINEAAAMATEEILTAQPGSDRPPETLQAALTNAHTAIRRGARIRHIYQHPARYSGSVRGYISQVPEQHLQVRTTELTVERLIIIDRTVAYIPASADRNTALRIGHPALVAYLIQVYEVLWAQAVPLAENQHTAAPDTPVTAVQLSIARLLTEGHVDDVVARKMGISVRTCRAHIAKLMQALGATSRTHLGALIVRSGISELPNSPATCENSVRQP</sequence>
<dbReference type="InterPro" id="IPR036388">
    <property type="entry name" value="WH-like_DNA-bd_sf"/>
</dbReference>
<dbReference type="PROSITE" id="PS50043">
    <property type="entry name" value="HTH_LUXR_2"/>
    <property type="match status" value="1"/>
</dbReference>
<accession>A0A5D4ILE5</accession>
<evidence type="ECO:0000259" key="1">
    <source>
        <dbReference type="PROSITE" id="PS50043"/>
    </source>
</evidence>
<dbReference type="GO" id="GO:0006355">
    <property type="term" value="P:regulation of DNA-templated transcription"/>
    <property type="evidence" value="ECO:0007669"/>
    <property type="project" value="InterPro"/>
</dbReference>
<dbReference type="Gene3D" id="3.30.870.10">
    <property type="entry name" value="Endonuclease Chain A"/>
    <property type="match status" value="1"/>
</dbReference>
<gene>
    <name evidence="2" type="ORF">FY004_28030</name>
</gene>
<protein>
    <submittedName>
        <fullName evidence="2">Helix-turn-helix transcriptional regulator</fullName>
    </submittedName>
</protein>
<comment type="caution">
    <text evidence="2">The sequence shown here is derived from an EMBL/GenBank/DDBJ whole genome shotgun (WGS) entry which is preliminary data.</text>
</comment>
<evidence type="ECO:0000313" key="2">
    <source>
        <dbReference type="EMBL" id="TYR52919.1"/>
    </source>
</evidence>
<dbReference type="Proteomes" id="UP000323242">
    <property type="component" value="Unassembled WGS sequence"/>
</dbReference>
<dbReference type="GO" id="GO:0003677">
    <property type="term" value="F:DNA binding"/>
    <property type="evidence" value="ECO:0007669"/>
    <property type="project" value="InterPro"/>
</dbReference>
<dbReference type="Pfam" id="PF00196">
    <property type="entry name" value="GerE"/>
    <property type="match status" value="1"/>
</dbReference>
<proteinExistence type="predicted"/>
<feature type="domain" description="HTH luxR-type" evidence="1">
    <location>
        <begin position="255"/>
        <end position="320"/>
    </location>
</feature>
<dbReference type="EMBL" id="VSZQ01000189">
    <property type="protein sequence ID" value="TYR52919.1"/>
    <property type="molecule type" value="Genomic_DNA"/>
</dbReference>
<dbReference type="SUPFAM" id="SSF46894">
    <property type="entry name" value="C-terminal effector domain of the bipartite response regulators"/>
    <property type="match status" value="1"/>
</dbReference>
<dbReference type="AlphaFoldDB" id="A0A5D4ILE5"/>
<dbReference type="SMART" id="SM00421">
    <property type="entry name" value="HTH_LUXR"/>
    <property type="match status" value="1"/>
</dbReference>
<dbReference type="InterPro" id="IPR016032">
    <property type="entry name" value="Sig_transdc_resp-reg_C-effctor"/>
</dbReference>
<evidence type="ECO:0000313" key="3">
    <source>
        <dbReference type="Proteomes" id="UP000323242"/>
    </source>
</evidence>
<reference evidence="2 3" key="1">
    <citation type="submission" date="2019-08" db="EMBL/GenBank/DDBJ databases">
        <title>Draft genome for granaticin producer strain Streptomyces parvus C05.</title>
        <authorList>
            <person name="Gonzalez-Pimentel J.L."/>
        </authorList>
    </citation>
    <scope>NUCLEOTIDE SEQUENCE [LARGE SCALE GENOMIC DNA]</scope>
    <source>
        <strain evidence="2 3">C05</strain>
    </source>
</reference>
<name>A0A5D4ILE5_9ACTN</name>
<dbReference type="PANTHER" id="PTHR34293:SF1">
    <property type="entry name" value="HTH-TYPE TRANSCRIPTIONAL REGULATOR TRMBL2"/>
    <property type="match status" value="1"/>
</dbReference>
<organism evidence="2 3">
    <name type="scientific">Streptomyces parvus</name>
    <dbReference type="NCBI Taxonomy" id="66428"/>
    <lineage>
        <taxon>Bacteria</taxon>
        <taxon>Bacillati</taxon>
        <taxon>Actinomycetota</taxon>
        <taxon>Actinomycetes</taxon>
        <taxon>Kitasatosporales</taxon>
        <taxon>Streptomycetaceae</taxon>
        <taxon>Streptomyces</taxon>
    </lineage>
</organism>
<dbReference type="InterPro" id="IPR000792">
    <property type="entry name" value="Tscrpt_reg_LuxR_C"/>
</dbReference>
<dbReference type="InterPro" id="IPR051797">
    <property type="entry name" value="TrmB-like"/>
</dbReference>